<keyword evidence="7" id="KW-0325">Glycoprotein</keyword>
<dbReference type="PANTHER" id="PTHR12137:SF54">
    <property type="entry name" value="CARBOHYDRATE SULFOTRANSFERASE"/>
    <property type="match status" value="1"/>
</dbReference>
<dbReference type="PANTHER" id="PTHR12137">
    <property type="entry name" value="CARBOHYDRATE SULFOTRANSFERASE"/>
    <property type="match status" value="1"/>
</dbReference>
<evidence type="ECO:0000256" key="4">
    <source>
        <dbReference type="ARBA" id="ARBA00022989"/>
    </source>
</evidence>
<evidence type="ECO:0008006" key="10">
    <source>
        <dbReference type="Google" id="ProtNLM"/>
    </source>
</evidence>
<dbReference type="InterPro" id="IPR005331">
    <property type="entry name" value="Sulfotransferase"/>
</dbReference>
<keyword evidence="2" id="KW-0808">Transferase</keyword>
<dbReference type="InterPro" id="IPR027417">
    <property type="entry name" value="P-loop_NTPase"/>
</dbReference>
<accession>A0A1Y1SH54</accession>
<comment type="subcellular location">
    <subcellularLocation>
        <location evidence="1">Golgi apparatus membrane</location>
        <topology evidence="1">Single-pass type II membrane protein</topology>
    </subcellularLocation>
</comment>
<keyword evidence="9" id="KW-1185">Reference proteome</keyword>
<evidence type="ECO:0000256" key="5">
    <source>
        <dbReference type="ARBA" id="ARBA00023034"/>
    </source>
</evidence>
<comment type="caution">
    <text evidence="8">The sequence shown here is derived from an EMBL/GenBank/DDBJ whole genome shotgun (WGS) entry which is preliminary data.</text>
</comment>
<organism evidence="8 9">
    <name type="scientific">Oceanococcus atlanticus</name>
    <dbReference type="NCBI Taxonomy" id="1317117"/>
    <lineage>
        <taxon>Bacteria</taxon>
        <taxon>Pseudomonadati</taxon>
        <taxon>Pseudomonadota</taxon>
        <taxon>Gammaproteobacteria</taxon>
        <taxon>Chromatiales</taxon>
        <taxon>Oceanococcaceae</taxon>
        <taxon>Oceanococcus</taxon>
    </lineage>
</organism>
<dbReference type="STRING" id="1317117.ATO7_03970"/>
<evidence type="ECO:0000256" key="3">
    <source>
        <dbReference type="ARBA" id="ARBA00022692"/>
    </source>
</evidence>
<evidence type="ECO:0000256" key="2">
    <source>
        <dbReference type="ARBA" id="ARBA00022679"/>
    </source>
</evidence>
<evidence type="ECO:0000313" key="8">
    <source>
        <dbReference type="EMBL" id="ORE89003.1"/>
    </source>
</evidence>
<gene>
    <name evidence="8" type="ORF">ATO7_03970</name>
</gene>
<dbReference type="GO" id="GO:0016020">
    <property type="term" value="C:membrane"/>
    <property type="evidence" value="ECO:0007669"/>
    <property type="project" value="InterPro"/>
</dbReference>
<dbReference type="EMBL" id="AQQV01000001">
    <property type="protein sequence ID" value="ORE89003.1"/>
    <property type="molecule type" value="Genomic_DNA"/>
</dbReference>
<name>A0A1Y1SH54_9GAMM</name>
<evidence type="ECO:0000256" key="6">
    <source>
        <dbReference type="ARBA" id="ARBA00023136"/>
    </source>
</evidence>
<dbReference type="GO" id="GO:0016051">
    <property type="term" value="P:carbohydrate biosynthetic process"/>
    <property type="evidence" value="ECO:0007669"/>
    <property type="project" value="InterPro"/>
</dbReference>
<keyword evidence="4" id="KW-1133">Transmembrane helix</keyword>
<evidence type="ECO:0000256" key="1">
    <source>
        <dbReference type="ARBA" id="ARBA00004323"/>
    </source>
</evidence>
<dbReference type="AlphaFoldDB" id="A0A1Y1SH54"/>
<keyword evidence="5" id="KW-0333">Golgi apparatus</keyword>
<protein>
    <recommendedName>
        <fullName evidence="10">Sulfotransferase family protein</fullName>
    </recommendedName>
</protein>
<keyword evidence="6" id="KW-0472">Membrane</keyword>
<keyword evidence="3" id="KW-0812">Transmembrane</keyword>
<evidence type="ECO:0000313" key="9">
    <source>
        <dbReference type="Proteomes" id="UP000192342"/>
    </source>
</evidence>
<evidence type="ECO:0000256" key="7">
    <source>
        <dbReference type="ARBA" id="ARBA00023180"/>
    </source>
</evidence>
<dbReference type="Proteomes" id="UP000192342">
    <property type="component" value="Unassembled WGS sequence"/>
</dbReference>
<proteinExistence type="predicted"/>
<sequence>MQRRTHKLIYNNLLVPHRPFYRSFPYRGGVSAASADSRGCVDLDLGFFFNRIPKAGNSTVTTTLARLKLGHDVPSKRAKKVFSTPAQLNRAQLGELDQLFAFTFVRNPYTRVLSAYLDKLGRGQSRADQVRGFSHFIRRLETGALHKNAHWAPQTDLLLLPRERFDFIGKTESLNQDVNSVLNRLGRQSDQGIQQVLSNATGASKKLEQFYQGNLAQRVLHLYRDDFANFNYSPAFPPT</sequence>
<dbReference type="InterPro" id="IPR018011">
    <property type="entry name" value="Carb_sulfotrans_8-10"/>
</dbReference>
<reference evidence="8 9" key="1">
    <citation type="submission" date="2013-04" db="EMBL/GenBank/DDBJ databases">
        <title>Oceanococcus atlanticus 22II-S10r2 Genome Sequencing.</title>
        <authorList>
            <person name="Lai Q."/>
            <person name="Li G."/>
            <person name="Shao Z."/>
        </authorList>
    </citation>
    <scope>NUCLEOTIDE SEQUENCE [LARGE SCALE GENOMIC DNA]</scope>
    <source>
        <strain evidence="8 9">22II-S10r2</strain>
    </source>
</reference>
<dbReference type="Gene3D" id="3.40.50.300">
    <property type="entry name" value="P-loop containing nucleotide triphosphate hydrolases"/>
    <property type="match status" value="1"/>
</dbReference>
<dbReference type="Pfam" id="PF03567">
    <property type="entry name" value="Sulfotransfer_2"/>
    <property type="match status" value="1"/>
</dbReference>
<dbReference type="GO" id="GO:0008146">
    <property type="term" value="F:sulfotransferase activity"/>
    <property type="evidence" value="ECO:0007669"/>
    <property type="project" value="InterPro"/>
</dbReference>